<sequence>MKTRINLRELKLRRLRFKRITYRSALILLGIVAMVILAFNFWFIDHAKDALEQIVYNQSKGKLRLKVSKFKFNWVTNKIELENASIHSTDTTAATSYSVNTERISIKARGFLPLLIKKEILIDSIRLTAPNVIFTRHAPKKHTLKHKDTTVDNSFSVAQEMGRISNSITQVINVLEVDKFRLDSGSFSLVNKTKPHETPFTVTNIYIQLDHLQFDKVNTSKKAQEKISFTENIAVRTHDQSIVFPGGRHFIAFKDFRVNLQNKRVEFDSCTLRAIKGDSSQTSFRIFFDKLQLTNINFDSLYSTETIIADSVFCDSPEIYLDIDSDVKKHVVKKEKKKRVERIDALMQQLLGDIKLNYVGVKEAAIHVNTIKKGVTNTFSASDNNFEIYDLLVKHDEEKPIRLRKFVMSLHDYETSLSDGRYAIAFDSIGFEDDLINLSKFSFKEFHKGKTVKSLAMPTFQVRGLSWESLLYENIFSANSANFINPIVDYTITRRKQKARRGNLFETLNSVDDVMDLKNLRIENGEITLRLSRGGILSLHNANLDLRANELTSANRIKSVQRSVNALHFEKGIFKKGALTAQLTNVNLSENKSGLTASSLILQSKDIDAKANHISLGTVILDSATNSIIIDGVKWANASLVMNPSEHSLHQKSKSQRKATSIVLRNIHTSNTHLDVALKQHTISGKLNTLLLKQFVKNEAGKPEIRGMSVDGNDLLFTGPDIRVSVDKMDIVDNQHSVLTNIQLSKINNKDSILATIPRFAIIPNITEFISGDLKLRGIEITDPIIHAKLGRKDSTTSTEKKQAPQIVIGSAFIQRPDIKISFQDKQNAFSHVSWDGKRENSYLKLTNLKSTDEIPVKADQIKMFLTHFEFVNAKGKKTATNDNKLNLEFNDVVVEKNKDKLIDWRTNVNILSLDRLYFDSLGKNNAELMLDKGDVHNIVLNSKYIKNIGSVIANSANLQVNAVSGSFLTGKNELYWHGFAVQDQMFSVDSVYFTPKQSVEAYRISKAFNEDYLRVRTGKISGGPVDMEKYGNDSILNVGSIALNDVNLFTFKDKTQPDTVVKYKPLPAEMLLHLKNSLHIDSIRLKNMQVTYWEINPNTDTLGVVTVADLNTVISNIKNYNIQPDDSIYILATARILDQLPATLQVSQSYSDTTGYMRMQLNAGSMDLAHFNTVLVPLVAAKVFDGHLNSLNIQAVGTNEAAAGIARMNYRGLNVGLLNKKDLPNQTFLNKLISRIAMILVVRRNNSNKASLVFFERWQDKSPINYIIKTSLEGIKSSIGLPGAKKKLRKYNRKAASHQKIDNPLKK</sequence>
<evidence type="ECO:0008006" key="4">
    <source>
        <dbReference type="Google" id="ProtNLM"/>
    </source>
</evidence>
<evidence type="ECO:0000256" key="1">
    <source>
        <dbReference type="SAM" id="Phobius"/>
    </source>
</evidence>
<name>A0ABU7RGK3_9BACT</name>
<reference evidence="2 3" key="1">
    <citation type="submission" date="2024-01" db="EMBL/GenBank/DDBJ databases">
        <title>Niabella digestum sp. nov., isolated from waste digestion system.</title>
        <authorList>
            <person name="Zhang L."/>
        </authorList>
    </citation>
    <scope>NUCLEOTIDE SEQUENCE [LARGE SCALE GENOMIC DNA]</scope>
    <source>
        <strain evidence="2 3">A18</strain>
    </source>
</reference>
<dbReference type="Proteomes" id="UP001357452">
    <property type="component" value="Unassembled WGS sequence"/>
</dbReference>
<gene>
    <name evidence="2" type="ORF">V2H41_07600</name>
</gene>
<keyword evidence="1" id="KW-1133">Transmembrane helix</keyword>
<accession>A0ABU7RGK3</accession>
<feature type="transmembrane region" description="Helical" evidence="1">
    <location>
        <begin position="20"/>
        <end position="43"/>
    </location>
</feature>
<keyword evidence="1" id="KW-0472">Membrane</keyword>
<dbReference type="EMBL" id="JAZGLY010000004">
    <property type="protein sequence ID" value="MEE6187132.1"/>
    <property type="molecule type" value="Genomic_DNA"/>
</dbReference>
<proteinExistence type="predicted"/>
<comment type="caution">
    <text evidence="2">The sequence shown here is derived from an EMBL/GenBank/DDBJ whole genome shotgun (WGS) entry which is preliminary data.</text>
</comment>
<protein>
    <recommendedName>
        <fullName evidence="4">Translocation/assembly module TamB</fullName>
    </recommendedName>
</protein>
<dbReference type="RefSeq" id="WP_330974542.1">
    <property type="nucleotide sequence ID" value="NZ_JAZGLY010000004.1"/>
</dbReference>
<keyword evidence="1" id="KW-0812">Transmembrane</keyword>
<evidence type="ECO:0000313" key="2">
    <source>
        <dbReference type="EMBL" id="MEE6187132.1"/>
    </source>
</evidence>
<keyword evidence="3" id="KW-1185">Reference proteome</keyword>
<organism evidence="2 3">
    <name type="scientific">Niabella digestorum</name>
    <dbReference type="NCBI Taxonomy" id="3117701"/>
    <lineage>
        <taxon>Bacteria</taxon>
        <taxon>Pseudomonadati</taxon>
        <taxon>Bacteroidota</taxon>
        <taxon>Chitinophagia</taxon>
        <taxon>Chitinophagales</taxon>
        <taxon>Chitinophagaceae</taxon>
        <taxon>Niabella</taxon>
    </lineage>
</organism>
<evidence type="ECO:0000313" key="3">
    <source>
        <dbReference type="Proteomes" id="UP001357452"/>
    </source>
</evidence>